<dbReference type="Proteomes" id="UP000036681">
    <property type="component" value="Unplaced"/>
</dbReference>
<dbReference type="WBParaSite" id="ALUE_0000949101-mRNA-1">
    <property type="protein sequence ID" value="ALUE_0000949101-mRNA-1"/>
    <property type="gene ID" value="ALUE_0000949101"/>
</dbReference>
<sequence>MSRRKIIRCCVTGGGRWYTEATSLGPARNPSRSQMGGQWADHQLQRWIDQRPWTMEKGRRSMGNSIYQLRCDYGRQYRMSNSTVDIDETCRSDLLSQ</sequence>
<accession>A0A0M3I083</accession>
<reference evidence="2" key="1">
    <citation type="submission" date="2017-02" db="UniProtKB">
        <authorList>
            <consortium name="WormBaseParasite"/>
        </authorList>
    </citation>
    <scope>IDENTIFICATION</scope>
</reference>
<organism evidence="1 2">
    <name type="scientific">Ascaris lumbricoides</name>
    <name type="common">Giant roundworm</name>
    <dbReference type="NCBI Taxonomy" id="6252"/>
    <lineage>
        <taxon>Eukaryota</taxon>
        <taxon>Metazoa</taxon>
        <taxon>Ecdysozoa</taxon>
        <taxon>Nematoda</taxon>
        <taxon>Chromadorea</taxon>
        <taxon>Rhabditida</taxon>
        <taxon>Spirurina</taxon>
        <taxon>Ascaridomorpha</taxon>
        <taxon>Ascaridoidea</taxon>
        <taxon>Ascarididae</taxon>
        <taxon>Ascaris</taxon>
    </lineage>
</organism>
<protein>
    <submittedName>
        <fullName evidence="2">Uncharacterized protein</fullName>
    </submittedName>
</protein>
<evidence type="ECO:0000313" key="2">
    <source>
        <dbReference type="WBParaSite" id="ALUE_0000949101-mRNA-1"/>
    </source>
</evidence>
<name>A0A0M3I083_ASCLU</name>
<keyword evidence="1" id="KW-1185">Reference proteome</keyword>
<dbReference type="AlphaFoldDB" id="A0A0M3I083"/>
<proteinExistence type="predicted"/>
<evidence type="ECO:0000313" key="1">
    <source>
        <dbReference type="Proteomes" id="UP000036681"/>
    </source>
</evidence>